<organism evidence="7 8">
    <name type="scientific">Alteromonas stellipolaris</name>
    <dbReference type="NCBI Taxonomy" id="233316"/>
    <lineage>
        <taxon>Bacteria</taxon>
        <taxon>Pseudomonadati</taxon>
        <taxon>Pseudomonadota</taxon>
        <taxon>Gammaproteobacteria</taxon>
        <taxon>Alteromonadales</taxon>
        <taxon>Alteromonadaceae</taxon>
        <taxon>Alteromonas/Salinimonas group</taxon>
        <taxon>Alteromonas</taxon>
    </lineage>
</organism>
<dbReference type="GO" id="GO:0016491">
    <property type="term" value="F:oxidoreductase activity"/>
    <property type="evidence" value="ECO:0007669"/>
    <property type="project" value="TreeGrafter"/>
</dbReference>
<dbReference type="InterPro" id="IPR023155">
    <property type="entry name" value="Cyt_c-552/4"/>
</dbReference>
<feature type="domain" description="Cytochrome c" evidence="6">
    <location>
        <begin position="414"/>
        <end position="586"/>
    </location>
</feature>
<dbReference type="PROSITE" id="PS51007">
    <property type="entry name" value="CYTC"/>
    <property type="match status" value="1"/>
</dbReference>
<protein>
    <submittedName>
        <fullName evidence="7">Multiheme c-type cytochrome</fullName>
    </submittedName>
</protein>
<proteinExistence type="predicted"/>
<dbReference type="Gene3D" id="1.10.1130.10">
    <property type="entry name" value="Flavocytochrome C3, Chain A"/>
    <property type="match status" value="1"/>
</dbReference>
<dbReference type="GO" id="GO:0009055">
    <property type="term" value="F:electron transfer activity"/>
    <property type="evidence" value="ECO:0007669"/>
    <property type="project" value="InterPro"/>
</dbReference>
<dbReference type="SUPFAM" id="SSF48695">
    <property type="entry name" value="Multiheme cytochromes"/>
    <property type="match status" value="1"/>
</dbReference>
<dbReference type="RefSeq" id="WP_082604822.1">
    <property type="nucleotide sequence ID" value="NZ_CP013926.1"/>
</dbReference>
<evidence type="ECO:0000256" key="2">
    <source>
        <dbReference type="ARBA" id="ARBA00022729"/>
    </source>
</evidence>
<evidence type="ECO:0000259" key="6">
    <source>
        <dbReference type="PROSITE" id="PS51007"/>
    </source>
</evidence>
<accession>A0AAW7Z621</accession>
<dbReference type="GO" id="GO:0046872">
    <property type="term" value="F:metal ion binding"/>
    <property type="evidence" value="ECO:0007669"/>
    <property type="project" value="UniProtKB-KW"/>
</dbReference>
<evidence type="ECO:0000256" key="5">
    <source>
        <dbReference type="SAM" id="Phobius"/>
    </source>
</evidence>
<feature type="transmembrane region" description="Helical" evidence="5">
    <location>
        <begin position="80"/>
        <end position="108"/>
    </location>
</feature>
<keyword evidence="5" id="KW-0472">Membrane</keyword>
<dbReference type="GO" id="GO:0020037">
    <property type="term" value="F:heme binding"/>
    <property type="evidence" value="ECO:0007669"/>
    <property type="project" value="InterPro"/>
</dbReference>
<evidence type="ECO:0000313" key="8">
    <source>
        <dbReference type="Proteomes" id="UP001170717"/>
    </source>
</evidence>
<gene>
    <name evidence="7" type="ORF">Q4527_16140</name>
</gene>
<evidence type="ECO:0000256" key="4">
    <source>
        <dbReference type="PROSITE-ProRule" id="PRU00433"/>
    </source>
</evidence>
<keyword evidence="1 4" id="KW-0479">Metal-binding</keyword>
<keyword evidence="5" id="KW-0812">Transmembrane</keyword>
<feature type="transmembrane region" description="Helical" evidence="5">
    <location>
        <begin position="20"/>
        <end position="37"/>
    </location>
</feature>
<dbReference type="Proteomes" id="UP001170717">
    <property type="component" value="Unassembled WGS sequence"/>
</dbReference>
<reference evidence="7" key="1">
    <citation type="submission" date="2023-07" db="EMBL/GenBank/DDBJ databases">
        <title>Genome content predicts the carbon catabolic preferences of heterotrophic bacteria.</title>
        <authorList>
            <person name="Gralka M."/>
        </authorList>
    </citation>
    <scope>NUCLEOTIDE SEQUENCE</scope>
    <source>
        <strain evidence="7">F2M12</strain>
    </source>
</reference>
<dbReference type="PANTHER" id="PTHR35038:SF8">
    <property type="entry name" value="C-TYPE POLYHEME CYTOCHROME OMCC"/>
    <property type="match status" value="1"/>
</dbReference>
<keyword evidence="5" id="KW-1133">Transmembrane helix</keyword>
<comment type="caution">
    <text evidence="7">The sequence shown here is derived from an EMBL/GenBank/DDBJ whole genome shotgun (WGS) entry which is preliminary data.</text>
</comment>
<keyword evidence="2" id="KW-0732">Signal</keyword>
<feature type="transmembrane region" description="Helical" evidence="5">
    <location>
        <begin position="167"/>
        <end position="192"/>
    </location>
</feature>
<dbReference type="AlphaFoldDB" id="A0AAW7Z621"/>
<dbReference type="PANTHER" id="PTHR35038">
    <property type="entry name" value="DISSIMILATORY SULFITE REDUCTASE SIRA"/>
    <property type="match status" value="1"/>
</dbReference>
<evidence type="ECO:0000256" key="1">
    <source>
        <dbReference type="ARBA" id="ARBA00022723"/>
    </source>
</evidence>
<keyword evidence="3 4" id="KW-0408">Iron</keyword>
<evidence type="ECO:0000256" key="3">
    <source>
        <dbReference type="ARBA" id="ARBA00023004"/>
    </source>
</evidence>
<sequence>MNNTTSTSQLLMREKRQNRWLYSMLVVLLLSGLYSYISSSHSVFSQWLVLAHGFIGTASLLLLVPFIINHFYRTLGQRRAGLFTSGIFLFVLSIVMGFTGVYIIVAGLTEQTAWLLNIHIASGFSLFGVLIFHVISHYIWLAPKRRASLARSKEQNFRYFPSLEEQAFLRIGTFALGFFTITFSLSLIYLAFEIEPSNQPAVTDYQYNYGPHPFRPSQTDTASGTFIDKNQIAGSQNCANCHKEIAEQWYSSIHKQAASDPTYVKNITLLSENKGIEATRYCEGCHAPVALLTGQLSEGGTHGGIKNTTAFHEGISCLSCHNIESATHLKGVASYRYEPHKPYLFDGYESNFFSALREYLIRINPSQHKTDMAKEILIEPELCATCHVQFMDKEMNNWGWVKMQDEYTAWLESPYSMQSEQVFAHSKKTRCQDCHMPLVKGNDPSANSEGEFRSHRFIGANTMLPSLNGDKEQLAQTQKFLQSNKVRLTINPPNRKDATQSDKQITEDIRAITETPAYFYLNETVKLNVVAANIGVGHNFPAGTLDINEAWIAFTALDATGKVIYQSGFLEDDLSVETNAYFYRSLPIDRFGKLVWKHDLFNRVGETYKNFIPAGGSDIVEYTFDVPSWAKGPITLNAVLKYRKLNQRYAKWALGEDYQDLPITDMARATILVPLRQQPPVRMESASSSFLNNTEIEAN</sequence>
<keyword evidence="4" id="KW-0349">Heme</keyword>
<dbReference type="InterPro" id="IPR009056">
    <property type="entry name" value="Cyt_c-like_dom"/>
</dbReference>
<dbReference type="EMBL" id="JAUOQI010000013">
    <property type="protein sequence ID" value="MDO6578937.1"/>
    <property type="molecule type" value="Genomic_DNA"/>
</dbReference>
<feature type="transmembrane region" description="Helical" evidence="5">
    <location>
        <begin position="49"/>
        <end position="68"/>
    </location>
</feature>
<name>A0AAW7Z621_9ALTE</name>
<feature type="transmembrane region" description="Helical" evidence="5">
    <location>
        <begin position="114"/>
        <end position="141"/>
    </location>
</feature>
<dbReference type="InterPro" id="IPR051829">
    <property type="entry name" value="Multiheme_Cytochr_ET"/>
</dbReference>
<evidence type="ECO:0000313" key="7">
    <source>
        <dbReference type="EMBL" id="MDO6578937.1"/>
    </source>
</evidence>
<dbReference type="Pfam" id="PF13435">
    <property type="entry name" value="Cytochrome_C554"/>
    <property type="match status" value="1"/>
</dbReference>
<dbReference type="InterPro" id="IPR036280">
    <property type="entry name" value="Multihaem_cyt_sf"/>
</dbReference>